<protein>
    <submittedName>
        <fullName evidence="2">Uncharacterized protein</fullName>
    </submittedName>
</protein>
<sequence>MTISSSGSAGAARTCGTAADGTGSAVTPVLVSTTAVPATTAPAAFAARGSRALPCVQAGRPASARPLPGADVRGLFWCIPSPIPPLLTAPAVFPDGRWQRDAVPGTAAGDHVRELRPDESHRGRTALHMHHLRP</sequence>
<feature type="region of interest" description="Disordered" evidence="1">
    <location>
        <begin position="1"/>
        <end position="24"/>
    </location>
</feature>
<accession>A0ABQ0X342</accession>
<proteinExistence type="predicted"/>
<gene>
    <name evidence="2" type="ORF">KFL01_10310</name>
</gene>
<evidence type="ECO:0000256" key="1">
    <source>
        <dbReference type="SAM" id="MobiDB-lite"/>
    </source>
</evidence>
<name>A0ABQ0X342_9MICC</name>
<organism evidence="2 3">
    <name type="scientific">Kocuria flava</name>
    <dbReference type="NCBI Taxonomy" id="446860"/>
    <lineage>
        <taxon>Bacteria</taxon>
        <taxon>Bacillati</taxon>
        <taxon>Actinomycetota</taxon>
        <taxon>Actinomycetes</taxon>
        <taxon>Micrococcales</taxon>
        <taxon>Micrococcaceae</taxon>
        <taxon>Kocuria</taxon>
    </lineage>
</organism>
<keyword evidence="3" id="KW-1185">Reference proteome</keyword>
<evidence type="ECO:0000313" key="2">
    <source>
        <dbReference type="EMBL" id="GEO91725.1"/>
    </source>
</evidence>
<dbReference type="Proteomes" id="UP000321155">
    <property type="component" value="Unassembled WGS sequence"/>
</dbReference>
<evidence type="ECO:0000313" key="3">
    <source>
        <dbReference type="Proteomes" id="UP000321155"/>
    </source>
</evidence>
<reference evidence="2 3" key="1">
    <citation type="submission" date="2019-07" db="EMBL/GenBank/DDBJ databases">
        <title>Whole genome shotgun sequence of Kocuria flava NBRC 107626.</title>
        <authorList>
            <person name="Hosoyama A."/>
            <person name="Uohara A."/>
            <person name="Ohji S."/>
            <person name="Ichikawa N."/>
        </authorList>
    </citation>
    <scope>NUCLEOTIDE SEQUENCE [LARGE SCALE GENOMIC DNA]</scope>
    <source>
        <strain evidence="2 3">NBRC 107626</strain>
    </source>
</reference>
<comment type="caution">
    <text evidence="2">The sequence shown here is derived from an EMBL/GenBank/DDBJ whole genome shotgun (WGS) entry which is preliminary data.</text>
</comment>
<dbReference type="EMBL" id="BJZR01000019">
    <property type="protein sequence ID" value="GEO91725.1"/>
    <property type="molecule type" value="Genomic_DNA"/>
</dbReference>